<proteinExistence type="predicted"/>
<name>A0A974DE17_XENLA</name>
<reference evidence="2" key="1">
    <citation type="journal article" date="2016" name="Nature">
        <title>Genome evolution in the allotetraploid frog Xenopus laevis.</title>
        <authorList>
            <person name="Session A.M."/>
            <person name="Uno Y."/>
            <person name="Kwon T."/>
            <person name="Chapman J.A."/>
            <person name="Toyoda A."/>
            <person name="Takahashi S."/>
            <person name="Fukui A."/>
            <person name="Hikosaka A."/>
            <person name="Suzuki A."/>
            <person name="Kondo M."/>
            <person name="van Heeringen S.J."/>
            <person name="Quigley I."/>
            <person name="Heinz S."/>
            <person name="Ogino H."/>
            <person name="Ochi H."/>
            <person name="Hellsten U."/>
            <person name="Lyons J.B."/>
            <person name="Simakov O."/>
            <person name="Putnam N."/>
            <person name="Stites J."/>
            <person name="Kuroki Y."/>
            <person name="Tanaka T."/>
            <person name="Michiue T."/>
            <person name="Watanabe M."/>
            <person name="Bogdanovic O."/>
            <person name="Lister R."/>
            <person name="Georgiou G."/>
            <person name="Paranjpe S.S."/>
            <person name="van Kruijsbergen I."/>
            <person name="Shu S."/>
            <person name="Carlson J."/>
            <person name="Kinoshita T."/>
            <person name="Ohta Y."/>
            <person name="Mawaribuchi S."/>
            <person name="Jenkins J."/>
            <person name="Grimwood J."/>
            <person name="Schmutz J."/>
            <person name="Mitros T."/>
            <person name="Mozaffari S.V."/>
            <person name="Suzuki Y."/>
            <person name="Haramoto Y."/>
            <person name="Yamamoto T.S."/>
            <person name="Takagi C."/>
            <person name="Heald R."/>
            <person name="Miller K."/>
            <person name="Haudenschild C."/>
            <person name="Kitzman J."/>
            <person name="Nakayama T."/>
            <person name="Izutsu Y."/>
            <person name="Robert J."/>
            <person name="Fortriede J."/>
            <person name="Burns K."/>
            <person name="Lotay V."/>
            <person name="Karimi K."/>
            <person name="Yasuoka Y."/>
            <person name="Dichmann D.S."/>
            <person name="Flajnik M.F."/>
            <person name="Houston D.W."/>
            <person name="Shendure J."/>
            <person name="DuPasquier L."/>
            <person name="Vize P.D."/>
            <person name="Zorn A.M."/>
            <person name="Ito M."/>
            <person name="Marcotte E.M."/>
            <person name="Wallingford J.B."/>
            <person name="Ito Y."/>
            <person name="Asashima M."/>
            <person name="Ueno N."/>
            <person name="Matsuda Y."/>
            <person name="Veenstra G.J."/>
            <person name="Fujiyama A."/>
            <person name="Harland R.M."/>
            <person name="Taira M."/>
            <person name="Rokhsar D.S."/>
        </authorList>
    </citation>
    <scope>NUCLEOTIDE SEQUENCE [LARGE SCALE GENOMIC DNA]</scope>
    <source>
        <strain evidence="2">J</strain>
    </source>
</reference>
<dbReference type="Proteomes" id="UP000694892">
    <property type="component" value="Chromosome 3L"/>
</dbReference>
<dbReference type="AlphaFoldDB" id="A0A974DE17"/>
<organism evidence="1 2">
    <name type="scientific">Xenopus laevis</name>
    <name type="common">African clawed frog</name>
    <dbReference type="NCBI Taxonomy" id="8355"/>
    <lineage>
        <taxon>Eukaryota</taxon>
        <taxon>Metazoa</taxon>
        <taxon>Chordata</taxon>
        <taxon>Craniata</taxon>
        <taxon>Vertebrata</taxon>
        <taxon>Euteleostomi</taxon>
        <taxon>Amphibia</taxon>
        <taxon>Batrachia</taxon>
        <taxon>Anura</taxon>
        <taxon>Pipoidea</taxon>
        <taxon>Pipidae</taxon>
        <taxon>Xenopodinae</taxon>
        <taxon>Xenopus</taxon>
        <taxon>Xenopus</taxon>
    </lineage>
</organism>
<evidence type="ECO:0000313" key="1">
    <source>
        <dbReference type="EMBL" id="OCT89031.1"/>
    </source>
</evidence>
<accession>A0A974DE17</accession>
<dbReference type="EMBL" id="CM004470">
    <property type="protein sequence ID" value="OCT89031.1"/>
    <property type="molecule type" value="Genomic_DNA"/>
</dbReference>
<protein>
    <submittedName>
        <fullName evidence="1">Uncharacterized protein</fullName>
    </submittedName>
</protein>
<evidence type="ECO:0000313" key="2">
    <source>
        <dbReference type="Proteomes" id="UP000694892"/>
    </source>
</evidence>
<sequence>MSVGANVTCMGHRTKSYAHIFHSINCLFPYQPITQYLLVFHYHKLLVNSLFSHKTLQNCCFEGIQKK</sequence>
<gene>
    <name evidence="1" type="ORF">XELAEV_18017651mg</name>
</gene>